<sequence>MQESTLALVALYEAGGFEIDEDFRDLPDHIAAELEFLYLLNFGALAAELEDDKEAAADRATLRQQFLSGHLIPWIAPFAAAVKAGAESDFYRELADLTARFVAMQADMEGPG</sequence>
<proteinExistence type="predicted"/>
<dbReference type="InterPro" id="IPR050289">
    <property type="entry name" value="TorD/DmsD_chaperones"/>
</dbReference>
<dbReference type="AlphaFoldDB" id="A0A645JG03"/>
<name>A0A645JG03_9ZZZZ</name>
<dbReference type="EMBL" id="VSSQ01139707">
    <property type="protein sequence ID" value="MPN62132.1"/>
    <property type="molecule type" value="Genomic_DNA"/>
</dbReference>
<dbReference type="PANTHER" id="PTHR34227:SF1">
    <property type="entry name" value="DIMETHYL SULFOXIDE REDUCTASE CHAPERONE-RELATED"/>
    <property type="match status" value="1"/>
</dbReference>
<protein>
    <submittedName>
        <fullName evidence="2">Chaperone protein TorD</fullName>
    </submittedName>
</protein>
<accession>A0A645JG03</accession>
<dbReference type="Pfam" id="PF02613">
    <property type="entry name" value="Nitrate_red_del"/>
    <property type="match status" value="1"/>
</dbReference>
<dbReference type="InterPro" id="IPR020945">
    <property type="entry name" value="DMSO/NO3_reduct_chaperone"/>
</dbReference>
<dbReference type="PANTHER" id="PTHR34227">
    <property type="entry name" value="CHAPERONE PROTEIN YCDY"/>
    <property type="match status" value="1"/>
</dbReference>
<reference evidence="2" key="1">
    <citation type="submission" date="2019-08" db="EMBL/GenBank/DDBJ databases">
        <authorList>
            <person name="Kucharzyk K."/>
            <person name="Murdoch R.W."/>
            <person name="Higgins S."/>
            <person name="Loffler F."/>
        </authorList>
    </citation>
    <scope>NUCLEOTIDE SEQUENCE</scope>
</reference>
<organism evidence="2">
    <name type="scientific">bioreactor metagenome</name>
    <dbReference type="NCBI Taxonomy" id="1076179"/>
    <lineage>
        <taxon>unclassified sequences</taxon>
        <taxon>metagenomes</taxon>
        <taxon>ecological metagenomes</taxon>
    </lineage>
</organism>
<dbReference type="SUPFAM" id="SSF89155">
    <property type="entry name" value="TorD-like"/>
    <property type="match status" value="1"/>
</dbReference>
<dbReference type="InterPro" id="IPR036411">
    <property type="entry name" value="TorD-like_sf"/>
</dbReference>
<gene>
    <name evidence="2" type="primary">torD_11</name>
    <name evidence="2" type="ORF">SDC9_209879</name>
</gene>
<dbReference type="Gene3D" id="1.10.3480.10">
    <property type="entry name" value="TorD-like"/>
    <property type="match status" value="1"/>
</dbReference>
<evidence type="ECO:0000313" key="2">
    <source>
        <dbReference type="EMBL" id="MPN62132.1"/>
    </source>
</evidence>
<evidence type="ECO:0000256" key="1">
    <source>
        <dbReference type="ARBA" id="ARBA00023186"/>
    </source>
</evidence>
<keyword evidence="1" id="KW-0143">Chaperone</keyword>
<comment type="caution">
    <text evidence="2">The sequence shown here is derived from an EMBL/GenBank/DDBJ whole genome shotgun (WGS) entry which is preliminary data.</text>
</comment>